<reference evidence="2 3" key="1">
    <citation type="journal article" date="2018" name="Nat. Biotechnol.">
        <title>A standardized bacterial taxonomy based on genome phylogeny substantially revises the tree of life.</title>
        <authorList>
            <person name="Parks D.H."/>
            <person name="Chuvochina M."/>
            <person name="Waite D.W."/>
            <person name="Rinke C."/>
            <person name="Skarshewski A."/>
            <person name="Chaumeil P.A."/>
            <person name="Hugenholtz P."/>
        </authorList>
    </citation>
    <scope>NUCLEOTIDE SEQUENCE [LARGE SCALE GENOMIC DNA]</scope>
    <source>
        <strain evidence="2">UBA9851</strain>
    </source>
</reference>
<keyword evidence="1" id="KW-1133">Transmembrane helix</keyword>
<feature type="transmembrane region" description="Helical" evidence="1">
    <location>
        <begin position="163"/>
        <end position="182"/>
    </location>
</feature>
<feature type="transmembrane region" description="Helical" evidence="1">
    <location>
        <begin position="84"/>
        <end position="105"/>
    </location>
</feature>
<keyword evidence="1" id="KW-0812">Transmembrane</keyword>
<evidence type="ECO:0000256" key="1">
    <source>
        <dbReference type="SAM" id="Phobius"/>
    </source>
</evidence>
<keyword evidence="1" id="KW-0472">Membrane</keyword>
<organism evidence="2 3">
    <name type="scientific">Corynebacterium variabile</name>
    <dbReference type="NCBI Taxonomy" id="1727"/>
    <lineage>
        <taxon>Bacteria</taxon>
        <taxon>Bacillati</taxon>
        <taxon>Actinomycetota</taxon>
        <taxon>Actinomycetes</taxon>
        <taxon>Mycobacteriales</taxon>
        <taxon>Corynebacteriaceae</taxon>
        <taxon>Corynebacterium</taxon>
    </lineage>
</organism>
<gene>
    <name evidence="2" type="ORF">DCL06_10265</name>
</gene>
<evidence type="ECO:0000313" key="3">
    <source>
        <dbReference type="Proteomes" id="UP000260925"/>
    </source>
</evidence>
<accession>A0A3B9QVY5</accession>
<dbReference type="InterPro" id="IPR021214">
    <property type="entry name" value="DUF2568"/>
</dbReference>
<protein>
    <recommendedName>
        <fullName evidence="4">DUF2568 domain-containing protein</fullName>
    </recommendedName>
</protein>
<dbReference type="AlphaFoldDB" id="A0A3B9QVY5"/>
<comment type="caution">
    <text evidence="2">The sequence shown here is derived from an EMBL/GenBank/DDBJ whole genome shotgun (WGS) entry which is preliminary data.</text>
</comment>
<dbReference type="Proteomes" id="UP000260925">
    <property type="component" value="Unassembled WGS sequence"/>
</dbReference>
<proteinExistence type="predicted"/>
<evidence type="ECO:0000313" key="2">
    <source>
        <dbReference type="EMBL" id="HAF73139.1"/>
    </source>
</evidence>
<feature type="transmembrane region" description="Helical" evidence="1">
    <location>
        <begin position="138"/>
        <end position="157"/>
    </location>
</feature>
<dbReference type="EMBL" id="DMDD01000241">
    <property type="protein sequence ID" value="HAF73139.1"/>
    <property type="molecule type" value="Genomic_DNA"/>
</dbReference>
<name>A0A3B9QVY5_9CORY</name>
<feature type="transmembrane region" description="Helical" evidence="1">
    <location>
        <begin position="111"/>
        <end position="131"/>
    </location>
</feature>
<sequence>MACVSVEELFGDSGGFCGVHAAMLVLGRICRRSTVNGDAAEWEASDSGPGAGGLRPSSLWVVAEAHRFPLLPGMTVEDVNANDLVAFFVEVVAFIALAVFAWRAAPTGVRSWVWMLGILIVAGSLWALFVSPQATFDVPVLALLLKIVILGAGVLALRSLTSPVWGILFGVVVVVNTVLIYIGPFAR</sequence>
<evidence type="ECO:0008006" key="4">
    <source>
        <dbReference type="Google" id="ProtNLM"/>
    </source>
</evidence>
<dbReference type="Pfam" id="PF10823">
    <property type="entry name" value="DUF2568"/>
    <property type="match status" value="1"/>
</dbReference>